<dbReference type="Gene3D" id="3.10.290.10">
    <property type="entry name" value="RNA-binding S4 domain"/>
    <property type="match status" value="1"/>
</dbReference>
<evidence type="ECO:0000259" key="2">
    <source>
        <dbReference type="Pfam" id="PF17774"/>
    </source>
</evidence>
<dbReference type="InterPro" id="IPR040591">
    <property type="entry name" value="RqcP2_RBD"/>
</dbReference>
<evidence type="ECO:0000256" key="1">
    <source>
        <dbReference type="PROSITE-ProRule" id="PRU00182"/>
    </source>
</evidence>
<dbReference type="Proteomes" id="UP000256304">
    <property type="component" value="Unassembled WGS sequence"/>
</dbReference>
<name>A0A3D9SM33_9BACL</name>
<gene>
    <name evidence="4" type="ORF">A8990_10249</name>
</gene>
<dbReference type="Pfam" id="PF17774">
    <property type="entry name" value="YlmH_RBD"/>
    <property type="match status" value="1"/>
</dbReference>
<accession>A0A3D9SM33</accession>
<feature type="domain" description="Ribosome-associated protein quality control protein P2 RNA-binding" evidence="2">
    <location>
        <begin position="89"/>
        <end position="163"/>
    </location>
</feature>
<keyword evidence="1" id="KW-0694">RNA-binding</keyword>
<dbReference type="InterPro" id="IPR048443">
    <property type="entry name" value="RqcP2_N"/>
</dbReference>
<reference evidence="4 5" key="1">
    <citation type="submission" date="2018-08" db="EMBL/GenBank/DDBJ databases">
        <title>Genomic Encyclopedia of Type Strains, Phase III (KMG-III): the genomes of soil and plant-associated and newly described type strains.</title>
        <authorList>
            <person name="Whitman W."/>
        </authorList>
    </citation>
    <scope>NUCLEOTIDE SEQUENCE [LARGE SCALE GENOMIC DNA]</scope>
    <source>
        <strain evidence="4 5">CGMCC 1.10966</strain>
    </source>
</reference>
<dbReference type="OrthoDB" id="9812787at2"/>
<keyword evidence="5" id="KW-1185">Reference proteome</keyword>
<comment type="caution">
    <text evidence="4">The sequence shown here is derived from an EMBL/GenBank/DDBJ whole genome shotgun (WGS) entry which is preliminary data.</text>
</comment>
<dbReference type="Gene3D" id="3.30.1370.160">
    <property type="match status" value="1"/>
</dbReference>
<protein>
    <submittedName>
        <fullName evidence="4">RNA-binding protein YlmH</fullName>
    </submittedName>
</protein>
<dbReference type="SUPFAM" id="SSF55174">
    <property type="entry name" value="Alpha-L RNA-binding motif"/>
    <property type="match status" value="1"/>
</dbReference>
<dbReference type="AlphaFoldDB" id="A0A3D9SM33"/>
<dbReference type="InterPro" id="IPR036986">
    <property type="entry name" value="S4_RNA-bd_sf"/>
</dbReference>
<evidence type="ECO:0000259" key="3">
    <source>
        <dbReference type="Pfam" id="PF21278"/>
    </source>
</evidence>
<dbReference type="Pfam" id="PF21278">
    <property type="entry name" value="YlmH_1st"/>
    <property type="match status" value="1"/>
</dbReference>
<dbReference type="Gene3D" id="3.30.70.330">
    <property type="match status" value="1"/>
</dbReference>
<dbReference type="InterPro" id="IPR012677">
    <property type="entry name" value="Nucleotide-bd_a/b_plait_sf"/>
</dbReference>
<organism evidence="4 5">
    <name type="scientific">Paenibacillus taihuensis</name>
    <dbReference type="NCBI Taxonomy" id="1156355"/>
    <lineage>
        <taxon>Bacteria</taxon>
        <taxon>Bacillati</taxon>
        <taxon>Bacillota</taxon>
        <taxon>Bacilli</taxon>
        <taxon>Bacillales</taxon>
        <taxon>Paenibacillaceae</taxon>
        <taxon>Paenibacillus</taxon>
    </lineage>
</organism>
<evidence type="ECO:0000313" key="4">
    <source>
        <dbReference type="EMBL" id="REE92965.1"/>
    </source>
</evidence>
<dbReference type="PROSITE" id="PS50889">
    <property type="entry name" value="S4"/>
    <property type="match status" value="1"/>
</dbReference>
<proteinExistence type="predicted"/>
<dbReference type="CDD" id="cd00165">
    <property type="entry name" value="S4"/>
    <property type="match status" value="1"/>
</dbReference>
<dbReference type="RefSeq" id="WP_116187433.1">
    <property type="nucleotide sequence ID" value="NZ_QTTN01000002.1"/>
</dbReference>
<sequence>MKNEIYVHFHPDERAFVDRAEEWIERAANLHEVKKTDFLDPRQAEIVTSLVNRNPAVQVKLFGGYEGAERSRAIIAPDYRYLDDEPEGIALIEVSGDTQGHLELDHGDYLGALLGLGIKRDRIGDLHIHEDKCHCLVLEEIADYINIHLRQVHRVHVLTEILPLAKLQPAVSAMEEMNLSVASLRLDGIASDVHRISRTKIVDPIRAGRCRVNWRVEEDPSTPLKEGDVVSMQGLGRFKVLVVEGLTKKGRVRVKIGKFI</sequence>
<feature type="domain" description="Ribosome-associated protein quality control protein P2 N-terminal" evidence="3">
    <location>
        <begin position="13"/>
        <end position="77"/>
    </location>
</feature>
<dbReference type="GO" id="GO:0003723">
    <property type="term" value="F:RNA binding"/>
    <property type="evidence" value="ECO:0007669"/>
    <property type="project" value="UniProtKB-KW"/>
</dbReference>
<dbReference type="EMBL" id="QTTN01000002">
    <property type="protein sequence ID" value="REE92965.1"/>
    <property type="molecule type" value="Genomic_DNA"/>
</dbReference>
<evidence type="ECO:0000313" key="5">
    <source>
        <dbReference type="Proteomes" id="UP000256304"/>
    </source>
</evidence>